<keyword evidence="1" id="KW-1133">Transmembrane helix</keyword>
<dbReference type="RefSeq" id="WP_229340565.1">
    <property type="nucleotide sequence ID" value="NZ_JAJBZG010000005.1"/>
</dbReference>
<sequence>MNKFFRYFEYAYLMFAAFFLFEAVRIWSTERNRAYLFIFFVCVAIFMFFFKRRFRRKYEDRNK</sequence>
<accession>A0A9X1LJH1</accession>
<comment type="caution">
    <text evidence="2">The sequence shown here is derived from an EMBL/GenBank/DDBJ whole genome shotgun (WGS) entry which is preliminary data.</text>
</comment>
<evidence type="ECO:0000313" key="3">
    <source>
        <dbReference type="Proteomes" id="UP001139414"/>
    </source>
</evidence>
<feature type="transmembrane region" description="Helical" evidence="1">
    <location>
        <begin position="34"/>
        <end position="50"/>
    </location>
</feature>
<reference evidence="2" key="1">
    <citation type="submission" date="2021-10" db="EMBL/GenBank/DDBJ databases">
        <title>Gramella sp. ASW11-100T, isolated from marine sediment.</title>
        <authorList>
            <person name="Xia C."/>
        </authorList>
    </citation>
    <scope>NUCLEOTIDE SEQUENCE</scope>
    <source>
        <strain evidence="2">ASW11-100</strain>
    </source>
</reference>
<evidence type="ECO:0000256" key="1">
    <source>
        <dbReference type="SAM" id="Phobius"/>
    </source>
</evidence>
<evidence type="ECO:0000313" key="2">
    <source>
        <dbReference type="EMBL" id="MCB7481525.1"/>
    </source>
</evidence>
<dbReference type="EMBL" id="JAJBZG010000005">
    <property type="protein sequence ID" value="MCB7481525.1"/>
    <property type="molecule type" value="Genomic_DNA"/>
</dbReference>
<gene>
    <name evidence="2" type="ORF">LGQ90_09660</name>
</gene>
<dbReference type="AlphaFoldDB" id="A0A9X1LJH1"/>
<proteinExistence type="predicted"/>
<dbReference type="Proteomes" id="UP001139414">
    <property type="component" value="Unassembled WGS sequence"/>
</dbReference>
<keyword evidence="1" id="KW-0472">Membrane</keyword>
<keyword evidence="1" id="KW-0812">Transmembrane</keyword>
<feature type="transmembrane region" description="Helical" evidence="1">
    <location>
        <begin position="7"/>
        <end position="28"/>
    </location>
</feature>
<protein>
    <submittedName>
        <fullName evidence="2">Uncharacterized protein</fullName>
    </submittedName>
</protein>
<organism evidence="2 3">
    <name type="scientific">Christiangramia sediminis</name>
    <dbReference type="NCBI Taxonomy" id="2881336"/>
    <lineage>
        <taxon>Bacteria</taxon>
        <taxon>Pseudomonadati</taxon>
        <taxon>Bacteroidota</taxon>
        <taxon>Flavobacteriia</taxon>
        <taxon>Flavobacteriales</taxon>
        <taxon>Flavobacteriaceae</taxon>
        <taxon>Christiangramia</taxon>
    </lineage>
</organism>
<name>A0A9X1LJH1_9FLAO</name>
<keyword evidence="3" id="KW-1185">Reference proteome</keyword>